<protein>
    <submittedName>
        <fullName evidence="3">Uncharacterized protein</fullName>
    </submittedName>
</protein>
<evidence type="ECO:0000313" key="3">
    <source>
        <dbReference type="EMBL" id="TGO32400.1"/>
    </source>
</evidence>
<dbReference type="Proteomes" id="UP000297814">
    <property type="component" value="Unassembled WGS sequence"/>
</dbReference>
<proteinExistence type="predicted"/>
<keyword evidence="2" id="KW-1133">Transmembrane helix</keyword>
<feature type="region of interest" description="Disordered" evidence="1">
    <location>
        <begin position="32"/>
        <end position="52"/>
    </location>
</feature>
<feature type="transmembrane region" description="Helical" evidence="2">
    <location>
        <begin position="306"/>
        <end position="325"/>
    </location>
</feature>
<keyword evidence="4" id="KW-1185">Reference proteome</keyword>
<dbReference type="AlphaFoldDB" id="A0A4Z1GAB6"/>
<dbReference type="EMBL" id="PQXK01000321">
    <property type="protein sequence ID" value="TGO32400.1"/>
    <property type="molecule type" value="Genomic_DNA"/>
</dbReference>
<gene>
    <name evidence="3" type="ORF">BHYA_0321g00070</name>
</gene>
<accession>A0A4Z1GAB6</accession>
<sequence>MEQNNYQWPSLLIDENVERNHAQAEIDYEQSALNQAQGRDNDEHSDLNPPQEQNNHWRLEMILNDEPLVQEQLGNLDIMAKGSNNQCFQEQPDYGQLNSIIHETVGQLTEEQVNNQYPDQEWQGTEGLFEQAPQAPYYDSEWLIRADSNPSHQSTHFNIDHSFQGHNPQPAMMPSTIPASTIISTPLLDTQSQYFNSSSYQYGGHTLMPSARELRLESDVKQLKEQMRWLVNWSQDMTQFCNGFAPMLPQASRVVVSSDSENIRLTNRMEGGNNSGRSQNSRDPKYEYGPTNYTNMLLQLDRIPTIYNILASVMTWILLAGYLVLPSTFTSLQKSTAVADKAGKAGTVVLGVYQNLPLLWVAAIFCVIGAFDQDFALLPPGYDWPSLLTQCSVDQDIDLEDGFSEHRYTRSGEDIELGICEHKPYIFEEPLETEWDFTIESTVVMREYVGSLEYDTLKIWVAKKIMKEICKGLQSKVRSDEERLTDEKSHLQKIERLFHRTSQNTRRTRSENARRLAKFTLDIITKRVELRITAIEKDWVQLDPALDALQALRVLFQFQLTMLWEAERRYVLAQERCLYGKPNKELHLPAEIWYIILDNVMEIEKPPYVIKTKGEEEVVQSEGDERKGDDKWKVNRVQIQYRRGEGVKSLR</sequence>
<reference evidence="3 4" key="1">
    <citation type="submission" date="2017-12" db="EMBL/GenBank/DDBJ databases">
        <title>Comparative genomics of Botrytis spp.</title>
        <authorList>
            <person name="Valero-Jimenez C.A."/>
            <person name="Tapia P."/>
            <person name="Veloso J."/>
            <person name="Silva-Moreno E."/>
            <person name="Staats M."/>
            <person name="Valdes J.H."/>
            <person name="Van Kan J.A.L."/>
        </authorList>
    </citation>
    <scope>NUCLEOTIDE SEQUENCE [LARGE SCALE GENOMIC DNA]</scope>
    <source>
        <strain evidence="3 4">Bh0001</strain>
    </source>
</reference>
<name>A0A4Z1GAB6_9HELO</name>
<evidence type="ECO:0000256" key="2">
    <source>
        <dbReference type="SAM" id="Phobius"/>
    </source>
</evidence>
<keyword evidence="2" id="KW-0812">Transmembrane</keyword>
<feature type="transmembrane region" description="Helical" evidence="2">
    <location>
        <begin position="346"/>
        <end position="371"/>
    </location>
</feature>
<comment type="caution">
    <text evidence="3">The sequence shown here is derived from an EMBL/GenBank/DDBJ whole genome shotgun (WGS) entry which is preliminary data.</text>
</comment>
<evidence type="ECO:0000313" key="4">
    <source>
        <dbReference type="Proteomes" id="UP000297814"/>
    </source>
</evidence>
<feature type="region of interest" description="Disordered" evidence="1">
    <location>
        <begin position="265"/>
        <end position="286"/>
    </location>
</feature>
<organism evidence="3 4">
    <name type="scientific">Botrytis hyacinthi</name>
    <dbReference type="NCBI Taxonomy" id="278943"/>
    <lineage>
        <taxon>Eukaryota</taxon>
        <taxon>Fungi</taxon>
        <taxon>Dikarya</taxon>
        <taxon>Ascomycota</taxon>
        <taxon>Pezizomycotina</taxon>
        <taxon>Leotiomycetes</taxon>
        <taxon>Helotiales</taxon>
        <taxon>Sclerotiniaceae</taxon>
        <taxon>Botrytis</taxon>
    </lineage>
</organism>
<keyword evidence="2" id="KW-0472">Membrane</keyword>
<evidence type="ECO:0000256" key="1">
    <source>
        <dbReference type="SAM" id="MobiDB-lite"/>
    </source>
</evidence>